<dbReference type="Gene3D" id="3.40.710.10">
    <property type="entry name" value="DD-peptidase/beta-lactamase superfamily"/>
    <property type="match status" value="1"/>
</dbReference>
<dbReference type="EMBL" id="FUZO01000001">
    <property type="protein sequence ID" value="SKC41014.1"/>
    <property type="molecule type" value="Genomic_DNA"/>
</dbReference>
<feature type="transmembrane region" description="Helical" evidence="1">
    <location>
        <begin position="589"/>
        <end position="610"/>
    </location>
</feature>
<dbReference type="InterPro" id="IPR050491">
    <property type="entry name" value="AmpC-like"/>
</dbReference>
<dbReference type="InterPro" id="IPR001466">
    <property type="entry name" value="Beta-lactam-related"/>
</dbReference>
<proteinExistence type="predicted"/>
<feature type="transmembrane region" description="Helical" evidence="1">
    <location>
        <begin position="508"/>
        <end position="533"/>
    </location>
</feature>
<feature type="transmembrane region" description="Helical" evidence="1">
    <location>
        <begin position="553"/>
        <end position="577"/>
    </location>
</feature>
<dbReference type="PANTHER" id="PTHR46825:SF9">
    <property type="entry name" value="BETA-LACTAMASE-RELATED DOMAIN-CONTAINING PROTEIN"/>
    <property type="match status" value="1"/>
</dbReference>
<keyword evidence="2" id="KW-0732">Signal</keyword>
<sequence>MLALAVAGAIACGAAPAAGSALAVEPAEATPQSAAASLTSQDTNAWLDGMLPAALEREGIAGAVVSVVSGGEILAERGYGVSKAATGTAEPTAVDVDRTLFRIGSVSKLITATAVMQQVEAGAVDLDEPVQSYLDFTLPVTFDTPVTLRHLLTHTAGFEDQLGGLIASAPAVPKPLRDTVSIDPPVQLFKPGTTPSYSNYSNGLAAYVVERVTGRPFEEYATEHILEAADMDGATYEQPLSPERQQDMSAGYRFAGSPEVPFEVVSPSPAGAVTGTAGDLAHFMNAQLGHPAADGRTLLAPETLDEMHAPALGEEQLGNLVNGPQMTLGFFERDRNGHRVLSHAGDLTAFHAQLEIYPDDDAGIFISLNSTGVNGDSTTAIRDAITTGFADRYFPEDRPAPGAVETAADHGAALAGTYQLSRRGESTFVRLFYILSSVEVTAEQDGVVTISAITDSAGTPLRFTEVEPWVWQEIGGQRRVAAATDGDVVTAVGFDPAFTMQPMPTERALVPTVAALSLIILVLALIAWPLGALHRAGRDQPIPSDRRGRVLTWWTRGSILALIAAAPFWAVVAQALISDGPAPSAIVIRIAQILTAVAVLGCVPSAWRAIRAARGVGSLEDRRHRRTSTLLLVTGTTLVSLAFIGLGFVAIVGGLLLPDLSY</sequence>
<feature type="signal peptide" evidence="2">
    <location>
        <begin position="1"/>
        <end position="23"/>
    </location>
</feature>
<accession>A0ABY1LHE7</accession>
<keyword evidence="1" id="KW-0472">Membrane</keyword>
<dbReference type="Pfam" id="PF00144">
    <property type="entry name" value="Beta-lactamase"/>
    <property type="match status" value="1"/>
</dbReference>
<comment type="caution">
    <text evidence="4">The sequence shown here is derived from an EMBL/GenBank/DDBJ whole genome shotgun (WGS) entry which is preliminary data.</text>
</comment>
<evidence type="ECO:0000259" key="3">
    <source>
        <dbReference type="Pfam" id="PF00144"/>
    </source>
</evidence>
<protein>
    <submittedName>
        <fullName evidence="4">CubicO group peptidase, beta-lactamase class C family</fullName>
    </submittedName>
</protein>
<keyword evidence="5" id="KW-1185">Reference proteome</keyword>
<keyword evidence="1" id="KW-1133">Transmembrane helix</keyword>
<keyword evidence="1" id="KW-0812">Transmembrane</keyword>
<dbReference type="InterPro" id="IPR012338">
    <property type="entry name" value="Beta-lactam/transpept-like"/>
</dbReference>
<evidence type="ECO:0000313" key="5">
    <source>
        <dbReference type="Proteomes" id="UP000190827"/>
    </source>
</evidence>
<dbReference type="PANTHER" id="PTHR46825">
    <property type="entry name" value="D-ALANYL-D-ALANINE-CARBOXYPEPTIDASE/ENDOPEPTIDASE AMPH"/>
    <property type="match status" value="1"/>
</dbReference>
<reference evidence="4 5" key="1">
    <citation type="submission" date="2017-02" db="EMBL/GenBank/DDBJ databases">
        <authorList>
            <person name="Varghese N."/>
            <person name="Submissions S."/>
        </authorList>
    </citation>
    <scope>NUCLEOTIDE SEQUENCE [LARGE SCALE GENOMIC DNA]</scope>
    <source>
        <strain evidence="4 5">VKM Ac-1787</strain>
    </source>
</reference>
<name>A0ABY1LHE7_9MICO</name>
<dbReference type="RefSeq" id="WP_079704716.1">
    <property type="nucleotide sequence ID" value="NZ_FUZO01000001.1"/>
</dbReference>
<feature type="transmembrane region" description="Helical" evidence="1">
    <location>
        <begin position="630"/>
        <end position="657"/>
    </location>
</feature>
<feature type="domain" description="Beta-lactamase-related" evidence="3">
    <location>
        <begin position="51"/>
        <end position="379"/>
    </location>
</feature>
<organism evidence="4 5">
    <name type="scientific">Plantibacter cousiniae</name>
    <name type="common">nom. nud.</name>
    <dbReference type="NCBI Taxonomy" id="199709"/>
    <lineage>
        <taxon>Bacteria</taxon>
        <taxon>Bacillati</taxon>
        <taxon>Actinomycetota</taxon>
        <taxon>Actinomycetes</taxon>
        <taxon>Micrococcales</taxon>
        <taxon>Microbacteriaceae</taxon>
        <taxon>Plantibacter</taxon>
    </lineage>
</organism>
<evidence type="ECO:0000313" key="4">
    <source>
        <dbReference type="EMBL" id="SKC41014.1"/>
    </source>
</evidence>
<evidence type="ECO:0000256" key="1">
    <source>
        <dbReference type="SAM" id="Phobius"/>
    </source>
</evidence>
<gene>
    <name evidence="4" type="ORF">SAMN06295973_0677</name>
</gene>
<dbReference type="SUPFAM" id="SSF56601">
    <property type="entry name" value="beta-lactamase/transpeptidase-like"/>
    <property type="match status" value="1"/>
</dbReference>
<evidence type="ECO:0000256" key="2">
    <source>
        <dbReference type="SAM" id="SignalP"/>
    </source>
</evidence>
<feature type="chain" id="PRO_5046996459" evidence="2">
    <location>
        <begin position="24"/>
        <end position="662"/>
    </location>
</feature>
<dbReference type="Proteomes" id="UP000190827">
    <property type="component" value="Unassembled WGS sequence"/>
</dbReference>